<accession>A0ACB8BY72</accession>
<keyword evidence="2" id="KW-1185">Reference proteome</keyword>
<comment type="caution">
    <text evidence="1">The sequence shown here is derived from an EMBL/GenBank/DDBJ whole genome shotgun (WGS) entry which is preliminary data.</text>
</comment>
<evidence type="ECO:0000313" key="1">
    <source>
        <dbReference type="EMBL" id="KAH7929603.1"/>
    </source>
</evidence>
<organism evidence="1 2">
    <name type="scientific">Leucogyrophana mollusca</name>
    <dbReference type="NCBI Taxonomy" id="85980"/>
    <lineage>
        <taxon>Eukaryota</taxon>
        <taxon>Fungi</taxon>
        <taxon>Dikarya</taxon>
        <taxon>Basidiomycota</taxon>
        <taxon>Agaricomycotina</taxon>
        <taxon>Agaricomycetes</taxon>
        <taxon>Agaricomycetidae</taxon>
        <taxon>Boletales</taxon>
        <taxon>Boletales incertae sedis</taxon>
        <taxon>Leucogyrophana</taxon>
    </lineage>
</organism>
<evidence type="ECO:0000313" key="2">
    <source>
        <dbReference type="Proteomes" id="UP000790709"/>
    </source>
</evidence>
<protein>
    <submittedName>
        <fullName evidence="1">MFS general substrate transporter</fullName>
    </submittedName>
</protein>
<gene>
    <name evidence="1" type="ORF">BV22DRAFT_1125535</name>
</gene>
<dbReference type="Proteomes" id="UP000790709">
    <property type="component" value="Unassembled WGS sequence"/>
</dbReference>
<reference evidence="1" key="1">
    <citation type="journal article" date="2021" name="New Phytol.">
        <title>Evolutionary innovations through gain and loss of genes in the ectomycorrhizal Boletales.</title>
        <authorList>
            <person name="Wu G."/>
            <person name="Miyauchi S."/>
            <person name="Morin E."/>
            <person name="Kuo A."/>
            <person name="Drula E."/>
            <person name="Varga T."/>
            <person name="Kohler A."/>
            <person name="Feng B."/>
            <person name="Cao Y."/>
            <person name="Lipzen A."/>
            <person name="Daum C."/>
            <person name="Hundley H."/>
            <person name="Pangilinan J."/>
            <person name="Johnson J."/>
            <person name="Barry K."/>
            <person name="LaButti K."/>
            <person name="Ng V."/>
            <person name="Ahrendt S."/>
            <person name="Min B."/>
            <person name="Choi I.G."/>
            <person name="Park H."/>
            <person name="Plett J.M."/>
            <person name="Magnuson J."/>
            <person name="Spatafora J.W."/>
            <person name="Nagy L.G."/>
            <person name="Henrissat B."/>
            <person name="Grigoriev I.V."/>
            <person name="Yang Z.L."/>
            <person name="Xu J."/>
            <person name="Martin F.M."/>
        </authorList>
    </citation>
    <scope>NUCLEOTIDE SEQUENCE</scope>
    <source>
        <strain evidence="1">KUC20120723A-06</strain>
    </source>
</reference>
<proteinExistence type="predicted"/>
<sequence>MAASTAPVNKVEKAKPGESWKKNDEHVLPENRLGIVFFGLMCSTFLAALDQTIVATALPTIVAHLGGGDNYSWVGSAYMLAAGAFGPLYGKLSDMIGRKPMLYGSIALFLIGSALCGAAQSMTWLIVSRAIQGIGGGGIIQLVVITISDIVPLQDRAKYGGLIGATYGIASVVGPLLGGAFADHVSWRWCFFINLPTGGVAGALLFFFLNLNPHQRKPVREYAQQFDFIGLFSLVGGVVCFLVGFNFSQTSWSSPKTIALLTVGGVLLVAGAINEVFTTRSAIIPARLFKTRTTGIILITGFFHAVAFFGGSYYLPLYYQVLGASATGAGIRMIPYSLGTAIMAIVSGIIVSRTGSYRYVISIAWAVMTIGWGLMIMLDNTSSTAVQEIYPLIATLGIGCLFQTPIIALQAAMPIKDMATSSGAFMFLRTVGGAVGIAVGEAIIASVLPQKLAGIPGLEGSTSAAALNGGISKIHQIADVSVRNALMHAYSKSISTIWIMNTPISAVGFILVLFMRAYSLQRTVVRADGKPVDVEKGETSAEQDTKDADVEDVLRDDATEKTRTSSIAEAEKEAGKTEV</sequence>
<dbReference type="EMBL" id="MU266339">
    <property type="protein sequence ID" value="KAH7929603.1"/>
    <property type="molecule type" value="Genomic_DNA"/>
</dbReference>
<name>A0ACB8BY72_9AGAM</name>